<organism evidence="2">
    <name type="scientific">marine sediment metagenome</name>
    <dbReference type="NCBI Taxonomy" id="412755"/>
    <lineage>
        <taxon>unclassified sequences</taxon>
        <taxon>metagenomes</taxon>
        <taxon>ecological metagenomes</taxon>
    </lineage>
</organism>
<sequence>NRYVDQIQTDIIISGVTNSTNGTNYDINITVENTGSTNLETRHFNILINGESQRFTCSSSYLFPEDVAYFNVTDISSGSKKLKVVTITFPPVFFR</sequence>
<accession>X1R766</accession>
<proteinExistence type="predicted"/>
<dbReference type="InterPro" id="IPR011635">
    <property type="entry name" value="CARDB"/>
</dbReference>
<dbReference type="EMBL" id="BARV01043405">
    <property type="protein sequence ID" value="GAI62876.1"/>
    <property type="molecule type" value="Genomic_DNA"/>
</dbReference>
<feature type="domain" description="CARDB" evidence="1">
    <location>
        <begin position="10"/>
        <end position="84"/>
    </location>
</feature>
<dbReference type="AlphaFoldDB" id="X1R766"/>
<gene>
    <name evidence="2" type="ORF">S06H3_64810</name>
</gene>
<evidence type="ECO:0000259" key="1">
    <source>
        <dbReference type="Pfam" id="PF07705"/>
    </source>
</evidence>
<protein>
    <recommendedName>
        <fullName evidence="1">CARDB domain-containing protein</fullName>
    </recommendedName>
</protein>
<dbReference type="Pfam" id="PF07705">
    <property type="entry name" value="CARDB"/>
    <property type="match status" value="1"/>
</dbReference>
<evidence type="ECO:0000313" key="2">
    <source>
        <dbReference type="EMBL" id="GAI62876.1"/>
    </source>
</evidence>
<name>X1R766_9ZZZZ</name>
<comment type="caution">
    <text evidence="2">The sequence shown here is derived from an EMBL/GenBank/DDBJ whole genome shotgun (WGS) entry which is preliminary data.</text>
</comment>
<feature type="non-terminal residue" evidence="2">
    <location>
        <position position="1"/>
    </location>
</feature>
<reference evidence="2" key="1">
    <citation type="journal article" date="2014" name="Front. Microbiol.">
        <title>High frequency of phylogenetically diverse reductive dehalogenase-homologous genes in deep subseafloor sedimentary metagenomes.</title>
        <authorList>
            <person name="Kawai M."/>
            <person name="Futagami T."/>
            <person name="Toyoda A."/>
            <person name="Takaki Y."/>
            <person name="Nishi S."/>
            <person name="Hori S."/>
            <person name="Arai W."/>
            <person name="Tsubouchi T."/>
            <person name="Morono Y."/>
            <person name="Uchiyama I."/>
            <person name="Ito T."/>
            <person name="Fujiyama A."/>
            <person name="Inagaki F."/>
            <person name="Takami H."/>
        </authorList>
    </citation>
    <scope>NUCLEOTIDE SEQUENCE</scope>
    <source>
        <strain evidence="2">Expedition CK06-06</strain>
    </source>
</reference>